<feature type="domain" description="Dehydrogenase E1 component" evidence="6">
    <location>
        <begin position="117"/>
        <end position="412"/>
    </location>
</feature>
<evidence type="ECO:0000313" key="8">
    <source>
        <dbReference type="EMBL" id="MFC4596399.1"/>
    </source>
</evidence>
<dbReference type="EC" id="1.2.4.4" evidence="4"/>
<dbReference type="InterPro" id="IPR001017">
    <property type="entry name" value="DH_E1"/>
</dbReference>
<sequence>MGDRSGSGAGKAGEERVPQAGRGHLDASERELAGQGRNLPPLQLHVPEPRYRPGDAADFSDLEIPAAGTAPRPDEAADPGTMRDMAYGLVRVLDDEGQAVGPWDPKLPAKTLIRMLRAMALTRAFDARMFRAQRQGKTSFYMKSTGEEAVSIAAAAALASDDMCFPSYRQQGVLIARGWPLIDMMNQIYSNKGDRLKGRQLPIMYSAREASFFSISGNLATQYPQAVGWAMASAARGDTRIAATWCGEGSTAEGDFHSACTFASVYRAPVILNVVNNQWAISSFSGFAGAEATTFAARAIGYGIAGLRIDGNDALAVYAATRWAADRARANGGPTLIEHFTYRAEGHSTSDDPSAYRSADEGSHWPLGDPIARLKQHCIALGIWDEERQAAMDKELAEQVRDAAREAEKNGILGHGLHHPMESMFEDVFEEIPWHLREQQQQMLDEAKAAGL</sequence>
<evidence type="ECO:0000256" key="1">
    <source>
        <dbReference type="ARBA" id="ARBA00001964"/>
    </source>
</evidence>
<feature type="compositionally biased region" description="Gly residues" evidence="5">
    <location>
        <begin position="1"/>
        <end position="11"/>
    </location>
</feature>
<evidence type="ECO:0000313" key="9">
    <source>
        <dbReference type="Proteomes" id="UP001595957"/>
    </source>
</evidence>
<evidence type="ECO:0000259" key="7">
    <source>
        <dbReference type="Pfam" id="PF12573"/>
    </source>
</evidence>
<evidence type="ECO:0000256" key="4">
    <source>
        <dbReference type="RuleBase" id="RU365014"/>
    </source>
</evidence>
<comment type="catalytic activity">
    <reaction evidence="4">
        <text>N(6)-[(R)-lipoyl]-L-lysyl-[protein] + 3-methyl-2-oxobutanoate + H(+) = N(6)-[(R)-S(8)-2-methylpropanoyldihydrolipoyl]-L-lysyl-[protein] + CO2</text>
        <dbReference type="Rhea" id="RHEA:13457"/>
        <dbReference type="Rhea" id="RHEA-COMP:10474"/>
        <dbReference type="Rhea" id="RHEA-COMP:10497"/>
        <dbReference type="ChEBI" id="CHEBI:11851"/>
        <dbReference type="ChEBI" id="CHEBI:15378"/>
        <dbReference type="ChEBI" id="CHEBI:16526"/>
        <dbReference type="ChEBI" id="CHEBI:83099"/>
        <dbReference type="ChEBI" id="CHEBI:83142"/>
        <dbReference type="EC" id="1.2.4.4"/>
    </reaction>
</comment>
<evidence type="ECO:0000259" key="6">
    <source>
        <dbReference type="Pfam" id="PF00676"/>
    </source>
</evidence>
<dbReference type="SUPFAM" id="SSF52518">
    <property type="entry name" value="Thiamin diphosphate-binding fold (THDP-binding)"/>
    <property type="match status" value="1"/>
</dbReference>
<keyword evidence="2 4" id="KW-0560">Oxidoreductase</keyword>
<keyword evidence="3 4" id="KW-0786">Thiamine pyrophosphate</keyword>
<dbReference type="InterPro" id="IPR050771">
    <property type="entry name" value="Alpha-ketoacid_DH_E1_comp"/>
</dbReference>
<dbReference type="Pfam" id="PF12573">
    <property type="entry name" value="OxoDH_E1alpha_N"/>
    <property type="match status" value="1"/>
</dbReference>
<organism evidence="8 9">
    <name type="scientific">Sphingobium tyrosinilyticum</name>
    <dbReference type="NCBI Taxonomy" id="2715436"/>
    <lineage>
        <taxon>Bacteria</taxon>
        <taxon>Pseudomonadati</taxon>
        <taxon>Pseudomonadota</taxon>
        <taxon>Alphaproteobacteria</taxon>
        <taxon>Sphingomonadales</taxon>
        <taxon>Sphingomonadaceae</taxon>
        <taxon>Sphingobium</taxon>
    </lineage>
</organism>
<comment type="caution">
    <text evidence="8">The sequence shown here is derived from an EMBL/GenBank/DDBJ whole genome shotgun (WGS) entry which is preliminary data.</text>
</comment>
<comment type="cofactor">
    <cofactor evidence="1 4">
        <name>thiamine diphosphate</name>
        <dbReference type="ChEBI" id="CHEBI:58937"/>
    </cofactor>
</comment>
<reference evidence="9" key="1">
    <citation type="journal article" date="2019" name="Int. J. Syst. Evol. Microbiol.">
        <title>The Global Catalogue of Microorganisms (GCM) 10K type strain sequencing project: providing services to taxonomists for standard genome sequencing and annotation.</title>
        <authorList>
            <consortium name="The Broad Institute Genomics Platform"/>
            <consortium name="The Broad Institute Genome Sequencing Center for Infectious Disease"/>
            <person name="Wu L."/>
            <person name="Ma J."/>
        </authorList>
    </citation>
    <scope>NUCLEOTIDE SEQUENCE [LARGE SCALE GENOMIC DNA]</scope>
    <source>
        <strain evidence="9">NBRC 103632</strain>
    </source>
</reference>
<dbReference type="Gene3D" id="3.40.50.970">
    <property type="match status" value="1"/>
</dbReference>
<accession>A0ABV9F8N3</accession>
<dbReference type="Pfam" id="PF00676">
    <property type="entry name" value="E1_dh"/>
    <property type="match status" value="1"/>
</dbReference>
<comment type="function">
    <text evidence="4">The branched-chain alpha-keto dehydrogenase complex catalyzes the overall conversion of alpha-keto acids to acyl-CoA and CO(2). It contains multiple copies of three enzymatic components: branched-chain alpha-keto acid decarboxylase (E1), lipoamide acyltransferase (E2) and lipoamide dehydrogenase (E3).</text>
</comment>
<name>A0ABV9F8N3_9SPHN</name>
<dbReference type="InterPro" id="IPR029061">
    <property type="entry name" value="THDP-binding"/>
</dbReference>
<evidence type="ECO:0000256" key="3">
    <source>
        <dbReference type="ARBA" id="ARBA00023052"/>
    </source>
</evidence>
<dbReference type="PANTHER" id="PTHR43380">
    <property type="entry name" value="2-OXOISOVALERATE DEHYDROGENASE SUBUNIT ALPHA, MITOCHONDRIAL"/>
    <property type="match status" value="1"/>
</dbReference>
<evidence type="ECO:0000256" key="2">
    <source>
        <dbReference type="ARBA" id="ARBA00023002"/>
    </source>
</evidence>
<comment type="similarity">
    <text evidence="4">Belongs to the BCKDHA family.</text>
</comment>
<gene>
    <name evidence="8" type="ORF">ACFO3E_19810</name>
</gene>
<dbReference type="InterPro" id="IPR022593">
    <property type="entry name" value="Oxoisoval_DH_suAlpha_N_dom"/>
</dbReference>
<keyword evidence="9" id="KW-1185">Reference proteome</keyword>
<feature type="domain" description="2-oxoisovalerate dehydrogenase E1 alpha subunit N-terminal" evidence="7">
    <location>
        <begin position="40"/>
        <end position="79"/>
    </location>
</feature>
<protein>
    <recommendedName>
        <fullName evidence="4">2-oxoisovalerate dehydrogenase subunit alpha</fullName>
        <ecNumber evidence="4">1.2.4.4</ecNumber>
    </recommendedName>
    <alternativeName>
        <fullName evidence="4">Branched-chain alpha-keto acid dehydrogenase E1 component alpha chain</fullName>
    </alternativeName>
</protein>
<feature type="compositionally biased region" description="Basic and acidic residues" evidence="5">
    <location>
        <begin position="12"/>
        <end position="32"/>
    </location>
</feature>
<dbReference type="CDD" id="cd02000">
    <property type="entry name" value="TPP_E1_PDC_ADC_BCADC"/>
    <property type="match status" value="1"/>
</dbReference>
<evidence type="ECO:0000256" key="5">
    <source>
        <dbReference type="SAM" id="MobiDB-lite"/>
    </source>
</evidence>
<dbReference type="PANTHER" id="PTHR43380:SF1">
    <property type="entry name" value="2-OXOISOVALERATE DEHYDROGENASE SUBUNIT ALPHA, MITOCHONDRIAL"/>
    <property type="match status" value="1"/>
</dbReference>
<dbReference type="Proteomes" id="UP001595957">
    <property type="component" value="Unassembled WGS sequence"/>
</dbReference>
<dbReference type="RefSeq" id="WP_380807093.1">
    <property type="nucleotide sequence ID" value="NZ_JBHSFZ010000064.1"/>
</dbReference>
<proteinExistence type="inferred from homology"/>
<feature type="region of interest" description="Disordered" evidence="5">
    <location>
        <begin position="1"/>
        <end position="80"/>
    </location>
</feature>
<dbReference type="EMBL" id="JBHSFZ010000064">
    <property type="protein sequence ID" value="MFC4596399.1"/>
    <property type="molecule type" value="Genomic_DNA"/>
</dbReference>